<dbReference type="PANTHER" id="PTHR47331:SF6">
    <property type="entry name" value="DOUBLECORTIN DOMAIN-CONTAINING PROTEIN"/>
    <property type="match status" value="1"/>
</dbReference>
<organism evidence="2 3">
    <name type="scientific">Popillia japonica</name>
    <name type="common">Japanese beetle</name>
    <dbReference type="NCBI Taxonomy" id="7064"/>
    <lineage>
        <taxon>Eukaryota</taxon>
        <taxon>Metazoa</taxon>
        <taxon>Ecdysozoa</taxon>
        <taxon>Arthropoda</taxon>
        <taxon>Hexapoda</taxon>
        <taxon>Insecta</taxon>
        <taxon>Pterygota</taxon>
        <taxon>Neoptera</taxon>
        <taxon>Endopterygota</taxon>
        <taxon>Coleoptera</taxon>
        <taxon>Polyphaga</taxon>
        <taxon>Scarabaeiformia</taxon>
        <taxon>Scarabaeidae</taxon>
        <taxon>Rutelinae</taxon>
        <taxon>Popillia</taxon>
    </lineage>
</organism>
<dbReference type="GO" id="GO:0008168">
    <property type="term" value="F:methyltransferase activity"/>
    <property type="evidence" value="ECO:0007669"/>
    <property type="project" value="UniProtKB-KW"/>
</dbReference>
<dbReference type="Proteomes" id="UP001458880">
    <property type="component" value="Unassembled WGS sequence"/>
</dbReference>
<name>A0AAW1M054_POPJA</name>
<protein>
    <submittedName>
        <fullName evidence="2">Methyltransferase (DUF5641)</fullName>
    </submittedName>
</protein>
<dbReference type="EMBL" id="JASPKY010000070">
    <property type="protein sequence ID" value="KAK9739857.1"/>
    <property type="molecule type" value="Genomic_DNA"/>
</dbReference>
<dbReference type="AlphaFoldDB" id="A0AAW1M054"/>
<dbReference type="PANTHER" id="PTHR47331">
    <property type="entry name" value="PHD-TYPE DOMAIN-CONTAINING PROTEIN"/>
    <property type="match status" value="1"/>
</dbReference>
<feature type="domain" description="DUF5641" evidence="1">
    <location>
        <begin position="177"/>
        <end position="224"/>
    </location>
</feature>
<gene>
    <name evidence="2" type="ORF">QE152_g8649</name>
</gene>
<comment type="caution">
    <text evidence="2">The sequence shown here is derived from an EMBL/GenBank/DDBJ whole genome shotgun (WGS) entry which is preliminary data.</text>
</comment>
<proteinExistence type="predicted"/>
<reference evidence="2 3" key="1">
    <citation type="journal article" date="2024" name="BMC Genomics">
        <title>De novo assembly and annotation of Popillia japonica's genome with initial clues to its potential as an invasive pest.</title>
        <authorList>
            <person name="Cucini C."/>
            <person name="Boschi S."/>
            <person name="Funari R."/>
            <person name="Cardaioli E."/>
            <person name="Iannotti N."/>
            <person name="Marturano G."/>
            <person name="Paoli F."/>
            <person name="Bruttini M."/>
            <person name="Carapelli A."/>
            <person name="Frati F."/>
            <person name="Nardi F."/>
        </authorList>
    </citation>
    <scope>NUCLEOTIDE SEQUENCE [LARGE SCALE GENOMIC DNA]</scope>
    <source>
        <strain evidence="2">DMR45628</strain>
    </source>
</reference>
<sequence>MVLIKRVALLESIDQGTNSSAKIHIHIASLDKFLAWISTDVSRLKSFLSNRVSKIQSFSKPSQWRYLPSNENPADVVSPGLNPDKISDCTLWFKGPEWLALEPNLSPTINAAIFKADGMSELKPSQVLISTVEGAENKQYLSKIINNVTLQARSTANAEFLEPLVSAASPCKPLEGTLLKEDHLPPMLWKMGRITKVFPGTDGIIRVVEIKTCSSTFRRAINKI</sequence>
<dbReference type="InterPro" id="IPR040676">
    <property type="entry name" value="DUF5641"/>
</dbReference>
<keyword evidence="3" id="KW-1185">Reference proteome</keyword>
<keyword evidence="2" id="KW-0489">Methyltransferase</keyword>
<dbReference type="GO" id="GO:0032259">
    <property type="term" value="P:methylation"/>
    <property type="evidence" value="ECO:0007669"/>
    <property type="project" value="UniProtKB-KW"/>
</dbReference>
<evidence type="ECO:0000313" key="3">
    <source>
        <dbReference type="Proteomes" id="UP001458880"/>
    </source>
</evidence>
<evidence type="ECO:0000313" key="2">
    <source>
        <dbReference type="EMBL" id="KAK9739857.1"/>
    </source>
</evidence>
<dbReference type="Pfam" id="PF18701">
    <property type="entry name" value="DUF5641"/>
    <property type="match status" value="1"/>
</dbReference>
<evidence type="ECO:0000259" key="1">
    <source>
        <dbReference type="Pfam" id="PF18701"/>
    </source>
</evidence>
<keyword evidence="2" id="KW-0808">Transferase</keyword>
<accession>A0AAW1M054</accession>